<feature type="domain" description="Glycosyl transferase family 28 C-terminal" evidence="4">
    <location>
        <begin position="166"/>
        <end position="309"/>
    </location>
</feature>
<dbReference type="InterPro" id="IPR007235">
    <property type="entry name" value="Glyco_trans_28_C"/>
</dbReference>
<dbReference type="CDD" id="cd03785">
    <property type="entry name" value="GT28_MurG"/>
    <property type="match status" value="1"/>
</dbReference>
<evidence type="ECO:0000313" key="5">
    <source>
        <dbReference type="EMBL" id="NNJ24143.1"/>
    </source>
</evidence>
<reference evidence="5 6" key="1">
    <citation type="journal article" date="2020" name="Syst. Appl. Microbiol.">
        <title>Alienimonas chondri sp. nov., a novel planctomycete isolated from the biofilm of the red alga Chondrus crispus.</title>
        <authorList>
            <person name="Vitorino I."/>
            <person name="Albuquerque L."/>
            <person name="Wiegand S."/>
            <person name="Kallscheuer N."/>
            <person name="da Costa M.S."/>
            <person name="Lobo-da-Cunha A."/>
            <person name="Jogler C."/>
            <person name="Lage O.M."/>
        </authorList>
    </citation>
    <scope>NUCLEOTIDE SEQUENCE [LARGE SCALE GENOMIC DNA]</scope>
    <source>
        <strain evidence="5 6">LzC2</strain>
    </source>
</reference>
<evidence type="ECO:0000259" key="3">
    <source>
        <dbReference type="Pfam" id="PF03033"/>
    </source>
</evidence>
<feature type="domain" description="Glycosyltransferase family 28 N-terminal" evidence="3">
    <location>
        <begin position="9"/>
        <end position="145"/>
    </location>
</feature>
<keyword evidence="2 5" id="KW-0808">Transferase</keyword>
<dbReference type="InterPro" id="IPR004276">
    <property type="entry name" value="GlycoTrans_28_N"/>
</dbReference>
<organism evidence="5 6">
    <name type="scientific">Alienimonas chondri</name>
    <dbReference type="NCBI Taxonomy" id="2681879"/>
    <lineage>
        <taxon>Bacteria</taxon>
        <taxon>Pseudomonadati</taxon>
        <taxon>Planctomycetota</taxon>
        <taxon>Planctomycetia</taxon>
        <taxon>Planctomycetales</taxon>
        <taxon>Planctomycetaceae</taxon>
        <taxon>Alienimonas</taxon>
    </lineage>
</organism>
<dbReference type="PANTHER" id="PTHR21015:SF22">
    <property type="entry name" value="GLYCOSYLTRANSFERASE"/>
    <property type="match status" value="1"/>
</dbReference>
<keyword evidence="6" id="KW-1185">Reference proteome</keyword>
<dbReference type="Gene3D" id="3.40.50.2000">
    <property type="entry name" value="Glycogen Phosphorylase B"/>
    <property type="match status" value="2"/>
</dbReference>
<accession>A0ABX1V9S5</accession>
<dbReference type="Proteomes" id="UP000609651">
    <property type="component" value="Unassembled WGS sequence"/>
</dbReference>
<evidence type="ECO:0000256" key="1">
    <source>
        <dbReference type="ARBA" id="ARBA00022676"/>
    </source>
</evidence>
<comment type="caution">
    <text evidence="5">The sequence shown here is derived from an EMBL/GenBank/DDBJ whole genome shotgun (WGS) entry which is preliminary data.</text>
</comment>
<name>A0ABX1V9S5_9PLAN</name>
<dbReference type="GO" id="GO:0016757">
    <property type="term" value="F:glycosyltransferase activity"/>
    <property type="evidence" value="ECO:0007669"/>
    <property type="project" value="UniProtKB-KW"/>
</dbReference>
<proteinExistence type="predicted"/>
<dbReference type="Pfam" id="PF03033">
    <property type="entry name" value="Glyco_transf_28"/>
    <property type="match status" value="1"/>
</dbReference>
<evidence type="ECO:0000313" key="6">
    <source>
        <dbReference type="Proteomes" id="UP000609651"/>
    </source>
</evidence>
<evidence type="ECO:0000259" key="4">
    <source>
        <dbReference type="Pfam" id="PF04101"/>
    </source>
</evidence>
<keyword evidence="1 5" id="KW-0328">Glycosyltransferase</keyword>
<evidence type="ECO:0000256" key="2">
    <source>
        <dbReference type="ARBA" id="ARBA00022679"/>
    </source>
</evidence>
<dbReference type="EC" id="2.4.1.227" evidence="5"/>
<dbReference type="SUPFAM" id="SSF53756">
    <property type="entry name" value="UDP-Glycosyltransferase/glycogen phosphorylase"/>
    <property type="match status" value="1"/>
</dbReference>
<dbReference type="Pfam" id="PF04101">
    <property type="entry name" value="Glyco_tran_28_C"/>
    <property type="match status" value="1"/>
</dbReference>
<sequence length="338" mass="34834">MTPVRRTLVLFCGGGSGGHLTPGLAVADALSAGDDPPEILFLVGDRPVERRMMEAESYLHQSFPLAPVRRTLTSIAAARGFAGAVRSARRAAKGRPTVAVGTGGYVSVPGVLGAKMGGAVVFLIEPNAVDGRAKRALSPWADRVFRATPNRKRGLPAEVRVEPRSLLVLGGSSGSASLDAAVPAAVAGLSGVGSLRIRHQCGGDPEAVRSAYVAAGVPAEQVEVASFFPNAAVRLAESAAAITRAGALTLAEAAGYGVRPILVPYPHAAGHQLANARRHAAVQGCAVVEEGPNLPERLRAALAESLAEAPPAVRRLTPIDPAANVAELIRAELRRLRG</sequence>
<dbReference type="PANTHER" id="PTHR21015">
    <property type="entry name" value="UDP-N-ACETYLGLUCOSAMINE--N-ACETYLMURAMYL-(PENTAPEPTIDE) PYROPHOSPHORYL-UNDECAPRENOL N-ACETYLGLUCOSAMINE TRANSFERASE 1"/>
    <property type="match status" value="1"/>
</dbReference>
<protein>
    <submittedName>
        <fullName evidence="5">UDP-N-acetylglucosamine--N-acetylmuramyl-(Pentapeptide) pyrophosphoryl-undecaprenol N-acetylglucosamine transferase</fullName>
        <ecNumber evidence="5">2.4.1.227</ecNumber>
    </submittedName>
</protein>
<gene>
    <name evidence="5" type="primary">murG_1</name>
    <name evidence="5" type="ORF">LzC2_01930</name>
</gene>
<dbReference type="EMBL" id="WTPX01000004">
    <property type="protein sequence ID" value="NNJ24143.1"/>
    <property type="molecule type" value="Genomic_DNA"/>
</dbReference>